<proteinExistence type="predicted"/>
<dbReference type="SUPFAM" id="SSF57850">
    <property type="entry name" value="RING/U-box"/>
    <property type="match status" value="1"/>
</dbReference>
<dbReference type="PROSITE" id="PS51292">
    <property type="entry name" value="ZF_RING_CH"/>
    <property type="match status" value="1"/>
</dbReference>
<dbReference type="InterPro" id="IPR011016">
    <property type="entry name" value="Znf_RING-CH"/>
</dbReference>
<dbReference type="GO" id="GO:0004842">
    <property type="term" value="F:ubiquitin-protein transferase activity"/>
    <property type="evidence" value="ECO:0007669"/>
    <property type="project" value="TreeGrafter"/>
</dbReference>
<dbReference type="PANTHER" id="PTHR23012:SF215">
    <property type="entry name" value="RING_FYVE_PHD ZINC FINGER SUPERFAMILY PROTEIN"/>
    <property type="match status" value="1"/>
</dbReference>
<evidence type="ECO:0000256" key="1">
    <source>
        <dbReference type="ARBA" id="ARBA00022723"/>
    </source>
</evidence>
<keyword evidence="7" id="KW-1185">Reference proteome</keyword>
<comment type="caution">
    <text evidence="6">The sequence shown here is derived from an EMBL/GenBank/DDBJ whole genome shotgun (WGS) entry which is preliminary data.</text>
</comment>
<accession>A0A4S4D8L4</accession>
<dbReference type="Proteomes" id="UP000306102">
    <property type="component" value="Unassembled WGS sequence"/>
</dbReference>
<evidence type="ECO:0000256" key="2">
    <source>
        <dbReference type="ARBA" id="ARBA00022771"/>
    </source>
</evidence>
<evidence type="ECO:0000313" key="6">
    <source>
        <dbReference type="EMBL" id="THF98809.1"/>
    </source>
</evidence>
<organism evidence="6 7">
    <name type="scientific">Camellia sinensis var. sinensis</name>
    <name type="common">China tea</name>
    <dbReference type="NCBI Taxonomy" id="542762"/>
    <lineage>
        <taxon>Eukaryota</taxon>
        <taxon>Viridiplantae</taxon>
        <taxon>Streptophyta</taxon>
        <taxon>Embryophyta</taxon>
        <taxon>Tracheophyta</taxon>
        <taxon>Spermatophyta</taxon>
        <taxon>Magnoliopsida</taxon>
        <taxon>eudicotyledons</taxon>
        <taxon>Gunneridae</taxon>
        <taxon>Pentapetalae</taxon>
        <taxon>asterids</taxon>
        <taxon>Ericales</taxon>
        <taxon>Theaceae</taxon>
        <taxon>Camellia</taxon>
    </lineage>
</organism>
<feature type="region of interest" description="Disordered" evidence="4">
    <location>
        <begin position="155"/>
        <end position="217"/>
    </location>
</feature>
<feature type="domain" description="RING-CH-type" evidence="5">
    <location>
        <begin position="60"/>
        <end position="120"/>
    </location>
</feature>
<evidence type="ECO:0000256" key="3">
    <source>
        <dbReference type="ARBA" id="ARBA00022833"/>
    </source>
</evidence>
<keyword evidence="1" id="KW-0479">Metal-binding</keyword>
<dbReference type="AlphaFoldDB" id="A0A4S4D8L4"/>
<dbReference type="SMART" id="SM00744">
    <property type="entry name" value="RINGv"/>
    <property type="match status" value="1"/>
</dbReference>
<reference evidence="6 7" key="1">
    <citation type="journal article" date="2018" name="Proc. Natl. Acad. Sci. U.S.A.">
        <title>Draft genome sequence of Camellia sinensis var. sinensis provides insights into the evolution of the tea genome and tea quality.</title>
        <authorList>
            <person name="Wei C."/>
            <person name="Yang H."/>
            <person name="Wang S."/>
            <person name="Zhao J."/>
            <person name="Liu C."/>
            <person name="Gao L."/>
            <person name="Xia E."/>
            <person name="Lu Y."/>
            <person name="Tai Y."/>
            <person name="She G."/>
            <person name="Sun J."/>
            <person name="Cao H."/>
            <person name="Tong W."/>
            <person name="Gao Q."/>
            <person name="Li Y."/>
            <person name="Deng W."/>
            <person name="Jiang X."/>
            <person name="Wang W."/>
            <person name="Chen Q."/>
            <person name="Zhang S."/>
            <person name="Li H."/>
            <person name="Wu J."/>
            <person name="Wang P."/>
            <person name="Li P."/>
            <person name="Shi C."/>
            <person name="Zheng F."/>
            <person name="Jian J."/>
            <person name="Huang B."/>
            <person name="Shan D."/>
            <person name="Shi M."/>
            <person name="Fang C."/>
            <person name="Yue Y."/>
            <person name="Li F."/>
            <person name="Li D."/>
            <person name="Wei S."/>
            <person name="Han B."/>
            <person name="Jiang C."/>
            <person name="Yin Y."/>
            <person name="Xia T."/>
            <person name="Zhang Z."/>
            <person name="Bennetzen J.L."/>
            <person name="Zhao S."/>
            <person name="Wan X."/>
        </authorList>
    </citation>
    <scope>NUCLEOTIDE SEQUENCE [LARGE SCALE GENOMIC DNA]</scope>
    <source>
        <strain evidence="7">cv. Shuchazao</strain>
        <tissue evidence="6">Leaf</tissue>
    </source>
</reference>
<dbReference type="GO" id="GO:0008270">
    <property type="term" value="F:zinc ion binding"/>
    <property type="evidence" value="ECO:0007669"/>
    <property type="project" value="UniProtKB-KW"/>
</dbReference>
<evidence type="ECO:0000256" key="4">
    <source>
        <dbReference type="SAM" id="MobiDB-lite"/>
    </source>
</evidence>
<name>A0A4S4D8L4_CAMSN</name>
<dbReference type="Pfam" id="PF12906">
    <property type="entry name" value="RINGv"/>
    <property type="match status" value="1"/>
</dbReference>
<gene>
    <name evidence="6" type="ORF">TEA_026599</name>
</gene>
<dbReference type="CDD" id="cd16495">
    <property type="entry name" value="RING_CH-C4HC3_MARCH"/>
    <property type="match status" value="1"/>
</dbReference>
<dbReference type="PANTHER" id="PTHR23012">
    <property type="entry name" value="RING/FYVE/PHD ZINC FINGER DOMAIN-CONTAINING"/>
    <property type="match status" value="1"/>
</dbReference>
<dbReference type="GO" id="GO:0016020">
    <property type="term" value="C:membrane"/>
    <property type="evidence" value="ECO:0007669"/>
    <property type="project" value="TreeGrafter"/>
</dbReference>
<feature type="compositionally biased region" description="Acidic residues" evidence="4">
    <location>
        <begin position="176"/>
        <end position="200"/>
    </location>
</feature>
<dbReference type="EMBL" id="SDRB02012140">
    <property type="protein sequence ID" value="THF98809.1"/>
    <property type="molecule type" value="Genomic_DNA"/>
</dbReference>
<keyword evidence="3" id="KW-0862">Zinc</keyword>
<feature type="compositionally biased region" description="Low complexity" evidence="4">
    <location>
        <begin position="27"/>
        <end position="41"/>
    </location>
</feature>
<dbReference type="Gene3D" id="3.30.40.10">
    <property type="entry name" value="Zinc/RING finger domain, C3HC4 (zinc finger)"/>
    <property type="match status" value="1"/>
</dbReference>
<sequence>MGDHMVLCVDHLVKPESLHSLQGDEVSGSSGEGSCSHTIDSSTSIDIKDVVEHGGDDEQEPLIQAVECRICQEEDSIQNMEFPCACSGSLKFAHRKCVQRWCNEKGDITCEICHQMVKVEAATPGNAAAEAVARTKSTRKEEEVRKRDMIVRMREDKPTLAQILNEIDEREREREREEEEEDEDDNEEEEEEEEEEDDGEEMLKKRRLSDRRGDRER</sequence>
<keyword evidence="2" id="KW-0863">Zinc-finger</keyword>
<protein>
    <recommendedName>
        <fullName evidence="5">RING-CH-type domain-containing protein</fullName>
    </recommendedName>
</protein>
<evidence type="ECO:0000313" key="7">
    <source>
        <dbReference type="Proteomes" id="UP000306102"/>
    </source>
</evidence>
<dbReference type="GO" id="GO:0016567">
    <property type="term" value="P:protein ubiquitination"/>
    <property type="evidence" value="ECO:0007669"/>
    <property type="project" value="TreeGrafter"/>
</dbReference>
<evidence type="ECO:0000259" key="5">
    <source>
        <dbReference type="PROSITE" id="PS51292"/>
    </source>
</evidence>
<dbReference type="InterPro" id="IPR033275">
    <property type="entry name" value="MARCH-like"/>
</dbReference>
<dbReference type="InterPro" id="IPR013083">
    <property type="entry name" value="Znf_RING/FYVE/PHD"/>
</dbReference>
<feature type="region of interest" description="Disordered" evidence="4">
    <location>
        <begin position="20"/>
        <end position="41"/>
    </location>
</feature>